<dbReference type="SMART" id="SM00036">
    <property type="entry name" value="CNH"/>
    <property type="match status" value="1"/>
</dbReference>
<dbReference type="PROSITE" id="PS50011">
    <property type="entry name" value="PROTEIN_KINASE_DOM"/>
    <property type="match status" value="1"/>
</dbReference>
<dbReference type="GO" id="GO:0005524">
    <property type="term" value="F:ATP binding"/>
    <property type="evidence" value="ECO:0007669"/>
    <property type="project" value="UniProtKB-UniRule"/>
</dbReference>
<dbReference type="Gene3D" id="3.30.200.20">
    <property type="entry name" value="Phosphorylase Kinase, domain 1"/>
    <property type="match status" value="1"/>
</dbReference>
<feature type="compositionally biased region" description="Basic and acidic residues" evidence="11">
    <location>
        <begin position="811"/>
        <end position="823"/>
    </location>
</feature>
<reference evidence="14" key="1">
    <citation type="submission" date="2025-08" db="UniProtKB">
        <authorList>
            <consortium name="Ensembl"/>
        </authorList>
    </citation>
    <scope>IDENTIFICATION</scope>
</reference>
<evidence type="ECO:0000256" key="2">
    <source>
        <dbReference type="ARBA" id="ARBA00012513"/>
    </source>
</evidence>
<dbReference type="FunFam" id="3.30.200.20:FF:000006">
    <property type="entry name" value="TRAF2 and NCK-interacting protein kinase isoform 4"/>
    <property type="match status" value="1"/>
</dbReference>
<dbReference type="Pfam" id="PF00069">
    <property type="entry name" value="Pkinase"/>
    <property type="match status" value="1"/>
</dbReference>
<dbReference type="GO" id="GO:0004674">
    <property type="term" value="F:protein serine/threonine kinase activity"/>
    <property type="evidence" value="ECO:0007669"/>
    <property type="project" value="UniProtKB-KW"/>
</dbReference>
<feature type="compositionally biased region" description="Polar residues" evidence="11">
    <location>
        <begin position="764"/>
        <end position="779"/>
    </location>
</feature>
<dbReference type="EC" id="2.7.11.1" evidence="2"/>
<proteinExistence type="inferred from homology"/>
<feature type="compositionally biased region" description="Acidic residues" evidence="11">
    <location>
        <begin position="334"/>
        <end position="351"/>
    </location>
</feature>
<evidence type="ECO:0000259" key="12">
    <source>
        <dbReference type="PROSITE" id="PS50011"/>
    </source>
</evidence>
<keyword evidence="6" id="KW-0418">Kinase</keyword>
<keyword evidence="7 10" id="KW-0067">ATP-binding</keyword>
<dbReference type="Proteomes" id="UP000694389">
    <property type="component" value="Unassembled WGS sequence"/>
</dbReference>
<feature type="domain" description="CNH" evidence="13">
    <location>
        <begin position="1038"/>
        <end position="1325"/>
    </location>
</feature>
<dbReference type="RefSeq" id="XP_051249257.1">
    <property type="nucleotide sequence ID" value="XM_051393297.1"/>
</dbReference>
<dbReference type="PANTHER" id="PTHR47096:SF1">
    <property type="entry name" value="MISSHAPEN LIKE KINASE 1"/>
    <property type="match status" value="1"/>
</dbReference>
<dbReference type="PANTHER" id="PTHR47096">
    <property type="entry name" value="MISSHAPEN LIKE KINASE 1"/>
    <property type="match status" value="1"/>
</dbReference>
<dbReference type="InterPro" id="IPR008271">
    <property type="entry name" value="Ser/Thr_kinase_AS"/>
</dbReference>
<feature type="compositionally biased region" description="Basic and acidic residues" evidence="11">
    <location>
        <begin position="780"/>
        <end position="791"/>
    </location>
</feature>
<dbReference type="FunFam" id="1.10.510.10:FF:000003">
    <property type="entry name" value="TRAF2 and NCK-interacting protein kinase isoform 4"/>
    <property type="match status" value="1"/>
</dbReference>
<evidence type="ECO:0000256" key="7">
    <source>
        <dbReference type="ARBA" id="ARBA00022840"/>
    </source>
</evidence>
<comment type="similarity">
    <text evidence="1">Belongs to the protein kinase superfamily. STE Ser/Thr protein kinase family. STE20 subfamily.</text>
</comment>
<organism evidence="14 15">
    <name type="scientific">Dicentrarchus labrax</name>
    <name type="common">European seabass</name>
    <name type="synonym">Morone labrax</name>
    <dbReference type="NCBI Taxonomy" id="13489"/>
    <lineage>
        <taxon>Eukaryota</taxon>
        <taxon>Metazoa</taxon>
        <taxon>Chordata</taxon>
        <taxon>Craniata</taxon>
        <taxon>Vertebrata</taxon>
        <taxon>Euteleostomi</taxon>
        <taxon>Actinopterygii</taxon>
        <taxon>Neopterygii</taxon>
        <taxon>Teleostei</taxon>
        <taxon>Neoteleostei</taxon>
        <taxon>Acanthomorphata</taxon>
        <taxon>Eupercaria</taxon>
        <taxon>Moronidae</taxon>
        <taxon>Dicentrarchus</taxon>
    </lineage>
</organism>
<feature type="compositionally biased region" description="Low complexity" evidence="11">
    <location>
        <begin position="746"/>
        <end position="762"/>
    </location>
</feature>
<protein>
    <recommendedName>
        <fullName evidence="2">non-specific serine/threonine protein kinase</fullName>
        <ecNumber evidence="2">2.7.11.1</ecNumber>
    </recommendedName>
</protein>
<keyword evidence="3" id="KW-0723">Serine/threonine-protein kinase</keyword>
<name>A0A8C4EZ18_DICLA</name>
<evidence type="ECO:0000256" key="1">
    <source>
        <dbReference type="ARBA" id="ARBA00008874"/>
    </source>
</evidence>
<dbReference type="Ensembl" id="ENSDLAT00005025417.2">
    <property type="protein sequence ID" value="ENSDLAP00005023757.2"/>
    <property type="gene ID" value="ENSDLAG00005010108.2"/>
</dbReference>
<evidence type="ECO:0000256" key="6">
    <source>
        <dbReference type="ARBA" id="ARBA00022777"/>
    </source>
</evidence>
<evidence type="ECO:0000313" key="14">
    <source>
        <dbReference type="Ensembl" id="ENSDLAP00005023757.2"/>
    </source>
</evidence>
<feature type="compositionally biased region" description="Polar residues" evidence="11">
    <location>
        <begin position="589"/>
        <end position="600"/>
    </location>
</feature>
<dbReference type="SUPFAM" id="SSF56112">
    <property type="entry name" value="Protein kinase-like (PK-like)"/>
    <property type="match status" value="1"/>
</dbReference>
<dbReference type="InterPro" id="IPR001180">
    <property type="entry name" value="CNH_dom"/>
</dbReference>
<dbReference type="InterPro" id="IPR017441">
    <property type="entry name" value="Protein_kinase_ATP_BS"/>
</dbReference>
<dbReference type="InterPro" id="IPR011009">
    <property type="entry name" value="Kinase-like_dom_sf"/>
</dbReference>
<dbReference type="PROSITE" id="PS00107">
    <property type="entry name" value="PROTEIN_KINASE_ATP"/>
    <property type="match status" value="1"/>
</dbReference>
<dbReference type="PROSITE" id="PS50219">
    <property type="entry name" value="CNH"/>
    <property type="match status" value="1"/>
</dbReference>
<evidence type="ECO:0000256" key="4">
    <source>
        <dbReference type="ARBA" id="ARBA00022679"/>
    </source>
</evidence>
<feature type="domain" description="Protein kinase" evidence="12">
    <location>
        <begin position="42"/>
        <end position="306"/>
    </location>
</feature>
<dbReference type="SMART" id="SM00220">
    <property type="entry name" value="S_TKc"/>
    <property type="match status" value="1"/>
</dbReference>
<comment type="catalytic activity">
    <reaction evidence="9">
        <text>L-seryl-[protein] + ATP = O-phospho-L-seryl-[protein] + ADP + H(+)</text>
        <dbReference type="Rhea" id="RHEA:17989"/>
        <dbReference type="Rhea" id="RHEA-COMP:9863"/>
        <dbReference type="Rhea" id="RHEA-COMP:11604"/>
        <dbReference type="ChEBI" id="CHEBI:15378"/>
        <dbReference type="ChEBI" id="CHEBI:29999"/>
        <dbReference type="ChEBI" id="CHEBI:30616"/>
        <dbReference type="ChEBI" id="CHEBI:83421"/>
        <dbReference type="ChEBI" id="CHEBI:456216"/>
        <dbReference type="EC" id="2.7.11.1"/>
    </reaction>
</comment>
<feature type="region of interest" description="Disordered" evidence="11">
    <location>
        <begin position="413"/>
        <end position="459"/>
    </location>
</feature>
<dbReference type="GO" id="GO:0005829">
    <property type="term" value="C:cytosol"/>
    <property type="evidence" value="ECO:0007669"/>
    <property type="project" value="TreeGrafter"/>
</dbReference>
<feature type="region of interest" description="Disordered" evidence="11">
    <location>
        <begin position="565"/>
        <end position="606"/>
    </location>
</feature>
<keyword evidence="4" id="KW-0808">Transferase</keyword>
<dbReference type="CDD" id="cd06637">
    <property type="entry name" value="STKc_TNIK"/>
    <property type="match status" value="1"/>
</dbReference>
<accession>A0A8C4EZ18</accession>
<evidence type="ECO:0000256" key="3">
    <source>
        <dbReference type="ARBA" id="ARBA00022527"/>
    </source>
</evidence>
<feature type="region of interest" description="Disordered" evidence="11">
    <location>
        <begin position="619"/>
        <end position="966"/>
    </location>
</feature>
<dbReference type="GeneID" id="127359482"/>
<reference evidence="14" key="2">
    <citation type="submission" date="2025-09" db="UniProtKB">
        <authorList>
            <consortium name="Ensembl"/>
        </authorList>
    </citation>
    <scope>IDENTIFICATION</scope>
</reference>
<evidence type="ECO:0000256" key="10">
    <source>
        <dbReference type="PROSITE-ProRule" id="PRU10141"/>
    </source>
</evidence>
<feature type="region of interest" description="Disordered" evidence="11">
    <location>
        <begin position="324"/>
        <end position="361"/>
    </location>
</feature>
<dbReference type="Pfam" id="PF00780">
    <property type="entry name" value="CNH"/>
    <property type="match status" value="1"/>
</dbReference>
<dbReference type="Gene3D" id="1.10.510.10">
    <property type="entry name" value="Transferase(Phosphotransferase) domain 1"/>
    <property type="match status" value="1"/>
</dbReference>
<dbReference type="GeneTree" id="ENSGT00950000183196"/>
<evidence type="ECO:0000259" key="13">
    <source>
        <dbReference type="PROSITE" id="PS50219"/>
    </source>
</evidence>
<evidence type="ECO:0000313" key="15">
    <source>
        <dbReference type="Proteomes" id="UP000694389"/>
    </source>
</evidence>
<gene>
    <name evidence="14" type="primary">tnikb</name>
</gene>
<dbReference type="InterPro" id="IPR000719">
    <property type="entry name" value="Prot_kinase_dom"/>
</dbReference>
<evidence type="ECO:0000256" key="9">
    <source>
        <dbReference type="ARBA" id="ARBA00048679"/>
    </source>
</evidence>
<evidence type="ECO:0000256" key="5">
    <source>
        <dbReference type="ARBA" id="ARBA00022741"/>
    </source>
</evidence>
<dbReference type="InterPro" id="IPR051700">
    <property type="entry name" value="STE20_Ser-Thr_kinase"/>
</dbReference>
<feature type="compositionally biased region" description="Basic and acidic residues" evidence="11">
    <location>
        <begin position="674"/>
        <end position="689"/>
    </location>
</feature>
<feature type="binding site" evidence="10">
    <location>
        <position position="71"/>
    </location>
    <ligand>
        <name>ATP</name>
        <dbReference type="ChEBI" id="CHEBI:30616"/>
    </ligand>
</feature>
<evidence type="ECO:0000256" key="8">
    <source>
        <dbReference type="ARBA" id="ARBA00047899"/>
    </source>
</evidence>
<sequence length="1351" mass="153439">MVVEEASILSPVHTERTMASDSPARSLDEIDLSALRDPAGIFELVELVGNGTYGQVYKGRHVKTGQLAAIKVMDVTGDEEEEIKAEINMLKKYSHHRNIATYYGAFVKKNPPGMDDQLWLVMEFCGAGSVTDLIKNTKGNSLKEEWIAYVCREILRGLTHLHQHKVIHRDIKGQNVLLTENAEVKLVDFGVSAQLDRTVGRRNTFIGTPYWMAPEVIACDENPDATYDFKSDLWSLGITAIEMAEGAPPLCDMHPMRALFLIPRNPAPRLKSKKWSKKFQSFIDSCLVKSHSQRPSTEQLLKHPFIRDLPNERQVRIQLKDHIDRTKKRRGERDETEYEYSGSEEEDEERDIGEPSSIINIPGESTLRRDFLRLQLANKERSELIRRQQLEQQQNEEHKRQLLAERQKRIEEQKEQRRRLEEQQRREREMRKQQEREQRRRYEEMEQLRREEERRHAEREQEYIRRQLEEEQRQLEILQQQLLQEQALLLEYKRKQIEEQRQAERLQRQLQQERAYLVSLQQQQQEPQRPPQDKKQLYHYKDQAPGSNDKPAWAKEVEEHYKMNRQTSPALQHKVSNRISDPSLPPRSESFSSGGIQQARTPPMHRSVEPQMAHLVQVKSHGLSGSQSLYDPHGVSSSSASPSPSRPPMPRQNSDPTSDTPPPPPLSRLAPPLDKLDRSSWLRQDDDMPPKVPQRTTSISPALVRKHSPGNGPGLGPRAGAHLIRASNPDLRRTDVSMETPLKRTSSGSSSSSSTPSSQGGSNERGNSAIKTEGSTLSSHETKDDGREVTRPSRPASYKKAVDEDLTALAKELRELRQGEETSRPPVKVTDYSSSSEDSHSSEDEEGEGGANDGSVAVSDIPRIMPAASQGTNESFGMMGGHNDTHDDSYGNSSQDSTLMMREKHRERRRSSTASNGFPGNANLFPGNANLPDLVQQSTSPLVSPGDASGAQYGMGSSGGSKASFTPFVDPRVYGTSPTDDDDNISASALFADELLKHEQEQARLNEARKISVVNVNPTNIRPHSDTPEIRKYKKRFNSEILCAALWGVNLLVGTENGLMLLDRSGQGKVYNLINRRRFQQMDVLEGLNVLVTISGKKNKLRVYYLSWLRNRILHNDPEVEKKQGWITVGELEGCVHYKVVKYERIKFLVIALKNSVEIYAWAPKPYHKFMAFKSFTDLQHRPQLVDLTVEEGQRLKVIYGSSVGFHVIDVDSGNPYDIYIPSHIQGQVTPHAIVVLPKTDGMEMLLCYEDEGVYVNTYGRITKDVVLQWGEMPTSVAYIHSNQIMGWGEKAIEIRSVETGHLDGVFMHKRAQRLKFLSERNDKVFFASVRSGGSSQVFFMTLNRSSMMNW</sequence>
<evidence type="ECO:0000256" key="11">
    <source>
        <dbReference type="SAM" id="MobiDB-lite"/>
    </source>
</evidence>
<keyword evidence="15" id="KW-1185">Reference proteome</keyword>
<comment type="catalytic activity">
    <reaction evidence="8">
        <text>L-threonyl-[protein] + ATP = O-phospho-L-threonyl-[protein] + ADP + H(+)</text>
        <dbReference type="Rhea" id="RHEA:46608"/>
        <dbReference type="Rhea" id="RHEA-COMP:11060"/>
        <dbReference type="Rhea" id="RHEA-COMP:11605"/>
        <dbReference type="ChEBI" id="CHEBI:15378"/>
        <dbReference type="ChEBI" id="CHEBI:30013"/>
        <dbReference type="ChEBI" id="CHEBI:30616"/>
        <dbReference type="ChEBI" id="CHEBI:61977"/>
        <dbReference type="ChEBI" id="CHEBI:456216"/>
        <dbReference type="EC" id="2.7.11.1"/>
    </reaction>
</comment>
<dbReference type="PROSITE" id="PS00108">
    <property type="entry name" value="PROTEIN_KINASE_ST"/>
    <property type="match status" value="1"/>
</dbReference>
<keyword evidence="5 10" id="KW-0547">Nucleotide-binding</keyword>